<name>A0A0F9DI58_9ZZZZ</name>
<feature type="non-terminal residue" evidence="1">
    <location>
        <position position="1"/>
    </location>
</feature>
<organism evidence="1">
    <name type="scientific">marine sediment metagenome</name>
    <dbReference type="NCBI Taxonomy" id="412755"/>
    <lineage>
        <taxon>unclassified sequences</taxon>
        <taxon>metagenomes</taxon>
        <taxon>ecological metagenomes</taxon>
    </lineage>
</organism>
<reference evidence="1" key="1">
    <citation type="journal article" date="2015" name="Nature">
        <title>Complex archaea that bridge the gap between prokaryotes and eukaryotes.</title>
        <authorList>
            <person name="Spang A."/>
            <person name="Saw J.H."/>
            <person name="Jorgensen S.L."/>
            <person name="Zaremba-Niedzwiedzka K."/>
            <person name="Martijn J."/>
            <person name="Lind A.E."/>
            <person name="van Eijk R."/>
            <person name="Schleper C."/>
            <person name="Guy L."/>
            <person name="Ettema T.J."/>
        </authorList>
    </citation>
    <scope>NUCLEOTIDE SEQUENCE</scope>
</reference>
<proteinExistence type="predicted"/>
<dbReference type="SUPFAM" id="SSF51735">
    <property type="entry name" value="NAD(P)-binding Rossmann-fold domains"/>
    <property type="match status" value="1"/>
</dbReference>
<sequence length="67" mass="7263">NKALVKQRVSEIVQRGGKAKFLAGNVTDEGVHQKAVELALKDLRGLDFAVNTAPAFHHLLKPCTSIL</sequence>
<gene>
    <name evidence="1" type="ORF">LCGC14_2274630</name>
</gene>
<dbReference type="InterPro" id="IPR036291">
    <property type="entry name" value="NAD(P)-bd_dom_sf"/>
</dbReference>
<comment type="caution">
    <text evidence="1">The sequence shown here is derived from an EMBL/GenBank/DDBJ whole genome shotgun (WGS) entry which is preliminary data.</text>
</comment>
<protein>
    <submittedName>
        <fullName evidence="1">Uncharacterized protein</fullName>
    </submittedName>
</protein>
<dbReference type="Gene3D" id="3.40.50.720">
    <property type="entry name" value="NAD(P)-binding Rossmann-like Domain"/>
    <property type="match status" value="1"/>
</dbReference>
<accession>A0A0F9DI58</accession>
<dbReference type="EMBL" id="LAZR01031518">
    <property type="protein sequence ID" value="KKL53516.1"/>
    <property type="molecule type" value="Genomic_DNA"/>
</dbReference>
<evidence type="ECO:0000313" key="1">
    <source>
        <dbReference type="EMBL" id="KKL53516.1"/>
    </source>
</evidence>
<dbReference type="AlphaFoldDB" id="A0A0F9DI58"/>